<dbReference type="AlphaFoldDB" id="A0A3E0DYQ6"/>
<proteinExistence type="predicted"/>
<organism evidence="1 2">
    <name type="scientific">Algoriphagus antarcticus</name>
    <dbReference type="NCBI Taxonomy" id="238540"/>
    <lineage>
        <taxon>Bacteria</taxon>
        <taxon>Pseudomonadati</taxon>
        <taxon>Bacteroidota</taxon>
        <taxon>Cytophagia</taxon>
        <taxon>Cytophagales</taxon>
        <taxon>Cyclobacteriaceae</taxon>
        <taxon>Algoriphagus</taxon>
    </lineage>
</organism>
<dbReference type="EMBL" id="QUNF01000005">
    <property type="protein sequence ID" value="REG91085.1"/>
    <property type="molecule type" value="Genomic_DNA"/>
</dbReference>
<protein>
    <recommendedName>
        <fullName evidence="3">Lipocalin-like protein</fullName>
    </recommendedName>
</protein>
<evidence type="ECO:0000313" key="1">
    <source>
        <dbReference type="EMBL" id="REG91085.1"/>
    </source>
</evidence>
<sequence>MRYFWIGIVVLLSISSCAKEDDLPFELSAKGLVGTWELYQYQGNTGGGDYRTAYEPSGKTITFLSNGELRSVAFFGCSEGEYQVKDLLVTIIFHSEEEVPEQSFSMRKDDDDLVLAPQAPYMCIEGCSYIFKKID</sequence>
<comment type="caution">
    <text evidence="1">The sequence shown here is derived from an EMBL/GenBank/DDBJ whole genome shotgun (WGS) entry which is preliminary data.</text>
</comment>
<dbReference type="PROSITE" id="PS51257">
    <property type="entry name" value="PROKAR_LIPOPROTEIN"/>
    <property type="match status" value="1"/>
</dbReference>
<name>A0A3E0DYQ6_9BACT</name>
<gene>
    <name evidence="1" type="ORF">C8N25_105198</name>
</gene>
<keyword evidence="2" id="KW-1185">Reference proteome</keyword>
<evidence type="ECO:0008006" key="3">
    <source>
        <dbReference type="Google" id="ProtNLM"/>
    </source>
</evidence>
<dbReference type="RefSeq" id="WP_086539531.1">
    <property type="nucleotide sequence ID" value="NZ_MSSW01000002.1"/>
</dbReference>
<accession>A0A3E0DYQ6</accession>
<reference evidence="1 2" key="1">
    <citation type="submission" date="2018-08" db="EMBL/GenBank/DDBJ databases">
        <title>Genomic Encyclopedia of Archaeal and Bacterial Type Strains, Phase II (KMG-II): from individual species to whole genera.</title>
        <authorList>
            <person name="Goeker M."/>
        </authorList>
    </citation>
    <scope>NUCLEOTIDE SEQUENCE [LARGE SCALE GENOMIC DNA]</scope>
    <source>
        <strain evidence="1 2">DSM 15986</strain>
    </source>
</reference>
<dbReference type="OrthoDB" id="708275at2"/>
<evidence type="ECO:0000313" key="2">
    <source>
        <dbReference type="Proteomes" id="UP000256405"/>
    </source>
</evidence>
<dbReference type="Proteomes" id="UP000256405">
    <property type="component" value="Unassembled WGS sequence"/>
</dbReference>